<dbReference type="GO" id="GO:0006281">
    <property type="term" value="P:DNA repair"/>
    <property type="evidence" value="ECO:0007669"/>
    <property type="project" value="UniProtKB-KW"/>
</dbReference>
<keyword evidence="5" id="KW-0234">DNA repair</keyword>
<evidence type="ECO:0000256" key="3">
    <source>
        <dbReference type="ARBA" id="ARBA00022763"/>
    </source>
</evidence>
<feature type="region of interest" description="Disordered" evidence="7">
    <location>
        <begin position="210"/>
        <end position="397"/>
    </location>
</feature>
<feature type="compositionally biased region" description="Basic and acidic residues" evidence="7">
    <location>
        <begin position="244"/>
        <end position="255"/>
    </location>
</feature>
<dbReference type="PANTHER" id="PTHR15272">
    <property type="entry name" value="CHROMATIN ASSEMBLY FACTOR 1 SUBUNIT A CAF-1 SUBUNIT A"/>
    <property type="match status" value="1"/>
</dbReference>
<feature type="region of interest" description="Disordered" evidence="7">
    <location>
        <begin position="559"/>
        <end position="596"/>
    </location>
</feature>
<dbReference type="Pfam" id="PF11600">
    <property type="entry name" value="CAF1A_acidic"/>
    <property type="match status" value="1"/>
</dbReference>
<name>A0ABD2BBL9_VESMC</name>
<keyword evidence="6" id="KW-0539">Nucleus</keyword>
<gene>
    <name evidence="10" type="ORF">V1477_015948</name>
</gene>
<evidence type="ECO:0000256" key="5">
    <source>
        <dbReference type="ARBA" id="ARBA00023204"/>
    </source>
</evidence>
<dbReference type="InterPro" id="IPR021644">
    <property type="entry name" value="CAF-1_p150_acidic"/>
</dbReference>
<reference evidence="10 11" key="1">
    <citation type="journal article" date="2024" name="Ann. Entomol. Soc. Am.">
        <title>Genomic analyses of the southern and eastern yellowjacket wasps (Hymenoptera: Vespidae) reveal evolutionary signatures of social life.</title>
        <authorList>
            <person name="Catto M.A."/>
            <person name="Caine P.B."/>
            <person name="Orr S.E."/>
            <person name="Hunt B.G."/>
            <person name="Goodisman M.A.D."/>
        </authorList>
    </citation>
    <scope>NUCLEOTIDE SEQUENCE [LARGE SCALE GENOMIC DNA]</scope>
    <source>
        <strain evidence="10">232</strain>
        <tissue evidence="10">Head and thorax</tissue>
    </source>
</reference>
<evidence type="ECO:0000259" key="8">
    <source>
        <dbReference type="Pfam" id="PF11600"/>
    </source>
</evidence>
<dbReference type="PANTHER" id="PTHR15272:SF0">
    <property type="entry name" value="CHROMATIN ASSEMBLY FACTOR 1 SUBUNIT A"/>
    <property type="match status" value="1"/>
</dbReference>
<dbReference type="Proteomes" id="UP001607303">
    <property type="component" value="Unassembled WGS sequence"/>
</dbReference>
<proteinExistence type="predicted"/>
<dbReference type="GO" id="GO:0005634">
    <property type="term" value="C:nucleus"/>
    <property type="evidence" value="ECO:0007669"/>
    <property type="project" value="UniProtKB-SubCell"/>
</dbReference>
<dbReference type="EMBL" id="JAYRBN010000091">
    <property type="protein sequence ID" value="KAL2730137.1"/>
    <property type="molecule type" value="Genomic_DNA"/>
</dbReference>
<organism evidence="10 11">
    <name type="scientific">Vespula maculifrons</name>
    <name type="common">Eastern yellow jacket</name>
    <name type="synonym">Wasp</name>
    <dbReference type="NCBI Taxonomy" id="7453"/>
    <lineage>
        <taxon>Eukaryota</taxon>
        <taxon>Metazoa</taxon>
        <taxon>Ecdysozoa</taxon>
        <taxon>Arthropoda</taxon>
        <taxon>Hexapoda</taxon>
        <taxon>Insecta</taxon>
        <taxon>Pterygota</taxon>
        <taxon>Neoptera</taxon>
        <taxon>Endopterygota</taxon>
        <taxon>Hymenoptera</taxon>
        <taxon>Apocrita</taxon>
        <taxon>Aculeata</taxon>
        <taxon>Vespoidea</taxon>
        <taxon>Vespidae</taxon>
        <taxon>Vespinae</taxon>
        <taxon>Vespula</taxon>
    </lineage>
</organism>
<dbReference type="AlphaFoldDB" id="A0ABD2BBL9"/>
<sequence length="909" mass="106145">MDMKDDCVIEEVTPSKSKKLKQETCYNLNEYSFIYITARLTFQLSCSSKSLSDNVSSKKRKLESPEECKIPKMVKVTTKENSIKDSEIDDKVLNESTTSCSSKTDIELIELTDEEEKTREKSMHHNEGINNSVKSKRFMKTKKKESCSPNAPLTKFLTKRNKKHDKDISIDDNIKENAEQCDISPIQNSHENSDKDFNVADDDILEVKIDNSETSHNTDIQQNDKLSCADSNSEMDVSSENEDNNMKESENKESISLDIKGLKTPTKTTENTEVMKNKRVTPKLLHKGESAKKRLEREKLRMEKERRREEERENRRKEKEERRKEKEEKEKAEREQKKKEREQKELKKQMEMEQKQKEKEAKEQERRKREEAKEEERKRKEEEKLESERKKQKAASNFASFFVPKKLEIKSTEEENNTNVQTFMPFEVKADMRIAPISRRSLNKKEMLSLDDKFNSGGAKNSDLYLAVMKAKKIITHKSGKTWPLEAKDDIVILDEEENGSKSSIIFQPKVVVDKNRPKLLQFHENRRPPYWGTWRKQSNNINPRRPFSKDSKWFDYEVDSDEEWEEEEPGESLHGSEDEKDEENPDDNEYDVDNEFMVPHGYLSDEEARTDEEEDESMTPETQKFKLKLLGEEFEAERRTKMSKLKPKIIGCVWLGPDNTYPENTPKRVVEFLTARHAWVSQIPVVLPSTMKENTDADSGTPSRTQTSGYTRKTKVPAEALADLIRLIHGNIHGKNFLVKEFLTFWNKKNVGIDNQISKASLGKKIGEIGKWISCPDEGQMHLKACWYVTEEIRKKYLNEELTLPNRWTYNLTPKRKSEIPDSNDKVEKLEKDNDKDKKKVPLITQFTKKITQEEMKRQLSTNPKQIIKPAPILQRPPKRAVLISIPKNDKKEIPLLNIEECENNNEQ</sequence>
<feature type="domain" description="Chromatin assembly factor 1 subunit A dimerization" evidence="9">
    <location>
        <begin position="519"/>
        <end position="589"/>
    </location>
</feature>
<evidence type="ECO:0000313" key="11">
    <source>
        <dbReference type="Proteomes" id="UP001607303"/>
    </source>
</evidence>
<comment type="caution">
    <text evidence="10">The sequence shown here is derived from an EMBL/GenBank/DDBJ whole genome shotgun (WGS) entry which is preliminary data.</text>
</comment>
<evidence type="ECO:0000259" key="9">
    <source>
        <dbReference type="Pfam" id="PF12253"/>
    </source>
</evidence>
<comment type="subcellular location">
    <subcellularLocation>
        <location evidence="1">Nucleus</location>
    </subcellularLocation>
</comment>
<feature type="compositionally biased region" description="Acidic residues" evidence="7">
    <location>
        <begin position="579"/>
        <end position="595"/>
    </location>
</feature>
<evidence type="ECO:0000256" key="7">
    <source>
        <dbReference type="SAM" id="MobiDB-lite"/>
    </source>
</evidence>
<evidence type="ECO:0000313" key="10">
    <source>
        <dbReference type="EMBL" id="KAL2730137.1"/>
    </source>
</evidence>
<feature type="region of interest" description="Disordered" evidence="7">
    <location>
        <begin position="691"/>
        <end position="713"/>
    </location>
</feature>
<dbReference type="InterPro" id="IPR022043">
    <property type="entry name" value="CAF1A_DD"/>
</dbReference>
<keyword evidence="2" id="KW-0235">DNA replication</keyword>
<feature type="compositionally biased region" description="Acidic residues" evidence="7">
    <location>
        <begin position="559"/>
        <end position="571"/>
    </location>
</feature>
<protein>
    <submittedName>
        <fullName evidence="10">Chromatin assembly factor 1 subunit A-B-like</fullName>
    </submittedName>
</protein>
<keyword evidence="11" id="KW-1185">Reference proteome</keyword>
<keyword evidence="4" id="KW-0143">Chaperone</keyword>
<evidence type="ECO:0000256" key="1">
    <source>
        <dbReference type="ARBA" id="ARBA00004123"/>
    </source>
</evidence>
<accession>A0ABD2BBL9</accession>
<feature type="compositionally biased region" description="Polar residues" evidence="7">
    <location>
        <begin position="214"/>
        <end position="236"/>
    </location>
</feature>
<feature type="compositionally biased region" description="Basic and acidic residues" evidence="7">
    <location>
        <begin position="286"/>
        <end position="389"/>
    </location>
</feature>
<evidence type="ECO:0000256" key="2">
    <source>
        <dbReference type="ARBA" id="ARBA00022705"/>
    </source>
</evidence>
<dbReference type="GO" id="GO:0006260">
    <property type="term" value="P:DNA replication"/>
    <property type="evidence" value="ECO:0007669"/>
    <property type="project" value="UniProtKB-KW"/>
</dbReference>
<feature type="region of interest" description="Disordered" evidence="7">
    <location>
        <begin position="816"/>
        <end position="836"/>
    </location>
</feature>
<evidence type="ECO:0000256" key="6">
    <source>
        <dbReference type="ARBA" id="ARBA00023242"/>
    </source>
</evidence>
<feature type="compositionally biased region" description="Basic and acidic residues" evidence="7">
    <location>
        <begin position="817"/>
        <end position="836"/>
    </location>
</feature>
<feature type="compositionally biased region" description="Polar residues" evidence="7">
    <location>
        <begin position="265"/>
        <end position="274"/>
    </location>
</feature>
<feature type="compositionally biased region" description="Polar residues" evidence="7">
    <location>
        <begin position="698"/>
        <end position="712"/>
    </location>
</feature>
<feature type="domain" description="Chromatin assembly factor 1 p150 subunit acidic region" evidence="8">
    <location>
        <begin position="297"/>
        <end position="433"/>
    </location>
</feature>
<dbReference type="Pfam" id="PF12253">
    <property type="entry name" value="CAF1A_dimeriz"/>
    <property type="match status" value="1"/>
</dbReference>
<evidence type="ECO:0000256" key="4">
    <source>
        <dbReference type="ARBA" id="ARBA00023186"/>
    </source>
</evidence>
<keyword evidence="3" id="KW-0227">DNA damage</keyword>